<feature type="compositionally biased region" description="Polar residues" evidence="5">
    <location>
        <begin position="138"/>
        <end position="152"/>
    </location>
</feature>
<dbReference type="Proteomes" id="UP001311799">
    <property type="component" value="Unassembled WGS sequence"/>
</dbReference>
<dbReference type="PROSITE" id="PS00518">
    <property type="entry name" value="ZF_RING_1"/>
    <property type="match status" value="1"/>
</dbReference>
<accession>A0AAV9Y0G6</accession>
<dbReference type="EMBL" id="JAWDEY010000010">
    <property type="protein sequence ID" value="KAK6589864.1"/>
    <property type="molecule type" value="Genomic_DNA"/>
</dbReference>
<dbReference type="GO" id="GO:0000209">
    <property type="term" value="P:protein polyubiquitination"/>
    <property type="evidence" value="ECO:0007669"/>
    <property type="project" value="TreeGrafter"/>
</dbReference>
<evidence type="ECO:0000313" key="7">
    <source>
        <dbReference type="EMBL" id="KAK6589864.1"/>
    </source>
</evidence>
<organism evidence="7 8">
    <name type="scientific">Cryptosporidium xiaoi</name>
    <dbReference type="NCBI Taxonomy" id="659607"/>
    <lineage>
        <taxon>Eukaryota</taxon>
        <taxon>Sar</taxon>
        <taxon>Alveolata</taxon>
        <taxon>Apicomplexa</taxon>
        <taxon>Conoidasida</taxon>
        <taxon>Coccidia</taxon>
        <taxon>Eucoccidiorida</taxon>
        <taxon>Eimeriorina</taxon>
        <taxon>Cryptosporidiidae</taxon>
        <taxon>Cryptosporidium</taxon>
    </lineage>
</organism>
<dbReference type="PANTHER" id="PTHR46016:SF1">
    <property type="entry name" value="RING-TYPE DOMAIN-CONTAINING PROTEIN"/>
    <property type="match status" value="1"/>
</dbReference>
<feature type="region of interest" description="Disordered" evidence="5">
    <location>
        <begin position="357"/>
        <end position="379"/>
    </location>
</feature>
<feature type="domain" description="RING-type" evidence="6">
    <location>
        <begin position="38"/>
        <end position="72"/>
    </location>
</feature>
<feature type="compositionally biased region" description="Polar residues" evidence="5">
    <location>
        <begin position="160"/>
        <end position="178"/>
    </location>
</feature>
<dbReference type="SMART" id="SM00184">
    <property type="entry name" value="RING"/>
    <property type="match status" value="2"/>
</dbReference>
<keyword evidence="8" id="KW-1185">Reference proteome</keyword>
<reference evidence="7 8" key="1">
    <citation type="submission" date="2023-10" db="EMBL/GenBank/DDBJ databases">
        <title>Comparative genomics analysis reveals potential genetic determinants of host preference in Cryptosporidium xiaoi.</title>
        <authorList>
            <person name="Xiao L."/>
            <person name="Li J."/>
        </authorList>
    </citation>
    <scope>NUCLEOTIDE SEQUENCE [LARGE SCALE GENOMIC DNA]</scope>
    <source>
        <strain evidence="7 8">52996</strain>
    </source>
</reference>
<keyword evidence="1" id="KW-0479">Metal-binding</keyword>
<dbReference type="InterPro" id="IPR001841">
    <property type="entry name" value="Znf_RING"/>
</dbReference>
<proteinExistence type="predicted"/>
<dbReference type="AlphaFoldDB" id="A0AAV9Y0G6"/>
<dbReference type="InterPro" id="IPR013083">
    <property type="entry name" value="Znf_RING/FYVE/PHD"/>
</dbReference>
<protein>
    <submittedName>
        <fullName evidence="7">STRIN protein</fullName>
    </submittedName>
</protein>
<dbReference type="Gene3D" id="3.30.40.10">
    <property type="entry name" value="Zinc/RING finger domain, C3HC4 (zinc finger)"/>
    <property type="match status" value="1"/>
</dbReference>
<feature type="region of interest" description="Disordered" evidence="5">
    <location>
        <begin position="136"/>
        <end position="178"/>
    </location>
</feature>
<dbReference type="InterPro" id="IPR051438">
    <property type="entry name" value="RNF_E3_ubiq-protein_ligase"/>
</dbReference>
<sequence>MFGWNNIFSNFSKSPNPEGSTENEVCKEFMNIPEQFMCPICLGAFNGPCTLLCSHSFCISCVKGSKECPICRSTLSENLWLSKDDQLINQKLVALMRKTNIKCHCGEEISLYDADSHAIICKYCREDGIQDSKGKLISSLNNKSPGNTSGSSVDHVDGLHNNQGSTLNGSQNSRNASNSTGPRFVCPICLMNSKIANGSCAKYTVESLINHCENSHEDELNSNSSEEGSDNTASNTTMCPICVHIGDENAEVECKNFISHLKSKHLLISTFLAAARASLNMSDAESRFQMLEDILLQYAINRSRYESCMNSGSELERIINAEPISIVELDDREGDVEGIEVTVGNGEMSIDVDICDDESTNTDEDLSNNSPEYPHRSCN</sequence>
<dbReference type="Pfam" id="PF00097">
    <property type="entry name" value="zf-C3HC4"/>
    <property type="match status" value="1"/>
</dbReference>
<dbReference type="GO" id="GO:0008270">
    <property type="term" value="F:zinc ion binding"/>
    <property type="evidence" value="ECO:0007669"/>
    <property type="project" value="UniProtKB-KW"/>
</dbReference>
<dbReference type="GO" id="GO:0006511">
    <property type="term" value="P:ubiquitin-dependent protein catabolic process"/>
    <property type="evidence" value="ECO:0007669"/>
    <property type="project" value="TreeGrafter"/>
</dbReference>
<dbReference type="InterPro" id="IPR017907">
    <property type="entry name" value="Znf_RING_CS"/>
</dbReference>
<keyword evidence="2 4" id="KW-0863">Zinc-finger</keyword>
<keyword evidence="3" id="KW-0862">Zinc</keyword>
<dbReference type="SUPFAM" id="SSF57850">
    <property type="entry name" value="RING/U-box"/>
    <property type="match status" value="1"/>
</dbReference>
<dbReference type="GO" id="GO:0061630">
    <property type="term" value="F:ubiquitin protein ligase activity"/>
    <property type="evidence" value="ECO:0007669"/>
    <property type="project" value="TreeGrafter"/>
</dbReference>
<name>A0AAV9Y0G6_9CRYT</name>
<feature type="compositionally biased region" description="Acidic residues" evidence="5">
    <location>
        <begin position="357"/>
        <end position="366"/>
    </location>
</feature>
<evidence type="ECO:0000256" key="3">
    <source>
        <dbReference type="ARBA" id="ARBA00022833"/>
    </source>
</evidence>
<evidence type="ECO:0000256" key="5">
    <source>
        <dbReference type="SAM" id="MobiDB-lite"/>
    </source>
</evidence>
<evidence type="ECO:0000256" key="2">
    <source>
        <dbReference type="ARBA" id="ARBA00022771"/>
    </source>
</evidence>
<dbReference type="PROSITE" id="PS50089">
    <property type="entry name" value="ZF_RING_2"/>
    <property type="match status" value="1"/>
</dbReference>
<evidence type="ECO:0000313" key="8">
    <source>
        <dbReference type="Proteomes" id="UP001311799"/>
    </source>
</evidence>
<dbReference type="InterPro" id="IPR018957">
    <property type="entry name" value="Znf_C3HC4_RING-type"/>
</dbReference>
<evidence type="ECO:0000256" key="1">
    <source>
        <dbReference type="ARBA" id="ARBA00022723"/>
    </source>
</evidence>
<gene>
    <name evidence="7" type="ORF">RS030_192775</name>
</gene>
<comment type="caution">
    <text evidence="7">The sequence shown here is derived from an EMBL/GenBank/DDBJ whole genome shotgun (WGS) entry which is preliminary data.</text>
</comment>
<evidence type="ECO:0000256" key="4">
    <source>
        <dbReference type="PROSITE-ProRule" id="PRU00175"/>
    </source>
</evidence>
<dbReference type="PANTHER" id="PTHR46016">
    <property type="entry name" value="ZINC FINGER, RING/FYVE/PHD-TYPE"/>
    <property type="match status" value="1"/>
</dbReference>
<evidence type="ECO:0000259" key="6">
    <source>
        <dbReference type="PROSITE" id="PS50089"/>
    </source>
</evidence>